<dbReference type="Proteomes" id="UP000030700">
    <property type="component" value="Unassembled WGS sequence"/>
</dbReference>
<protein>
    <submittedName>
        <fullName evidence="1">Uncharacterized protein</fullName>
    </submittedName>
</protein>
<evidence type="ECO:0000313" key="1">
    <source>
        <dbReference type="EMBL" id="GAK53731.1"/>
    </source>
</evidence>
<name>A0A081BQQ0_9BACT</name>
<proteinExistence type="predicted"/>
<dbReference type="STRING" id="1499966.U14_05005"/>
<reference evidence="1 2" key="1">
    <citation type="journal article" date="2015" name="PeerJ">
        <title>First genomic representation of candidate bacterial phylum KSB3 points to enhanced environmental sensing as a trigger of wastewater bulking.</title>
        <authorList>
            <person name="Sekiguchi Y."/>
            <person name="Ohashi A."/>
            <person name="Parks D.H."/>
            <person name="Yamauchi T."/>
            <person name="Tyson G.W."/>
            <person name="Hugenholtz P."/>
        </authorList>
    </citation>
    <scope>NUCLEOTIDE SEQUENCE [LARGE SCALE GENOMIC DNA]</scope>
</reference>
<keyword evidence="2" id="KW-1185">Reference proteome</keyword>
<dbReference type="HOGENOM" id="CLU_196580_0_0_0"/>
<accession>A0A081BQQ0</accession>
<sequence>MQAYCIQTVVTQVGTMTLKNVPFRPGEEVEVIIMRRMPQPSPAQNDAPLQGMVRAYHDPTAPVAEVDWEALT</sequence>
<gene>
    <name evidence="1" type="ORF">U14_05005</name>
</gene>
<organism evidence="1 2">
    <name type="scientific">Candidatus Moduliflexus flocculans</name>
    <dbReference type="NCBI Taxonomy" id="1499966"/>
    <lineage>
        <taxon>Bacteria</taxon>
        <taxon>Candidatus Moduliflexota</taxon>
        <taxon>Candidatus Moduliflexia</taxon>
        <taxon>Candidatus Moduliflexales</taxon>
        <taxon>Candidatus Moduliflexaceae</taxon>
    </lineage>
</organism>
<evidence type="ECO:0000313" key="2">
    <source>
        <dbReference type="Proteomes" id="UP000030700"/>
    </source>
</evidence>
<dbReference type="EMBL" id="DF820460">
    <property type="protein sequence ID" value="GAK53731.1"/>
    <property type="molecule type" value="Genomic_DNA"/>
</dbReference>
<dbReference type="AlphaFoldDB" id="A0A081BQQ0"/>